<dbReference type="Pfam" id="PF02594">
    <property type="entry name" value="DUF167"/>
    <property type="match status" value="1"/>
</dbReference>
<dbReference type="PANTHER" id="PTHR47817">
    <property type="entry name" value="OS04G0686300 PROTEIN"/>
    <property type="match status" value="1"/>
</dbReference>
<dbReference type="SMART" id="SM01152">
    <property type="entry name" value="DUF167"/>
    <property type="match status" value="1"/>
</dbReference>
<reference evidence="3 4" key="1">
    <citation type="submission" date="2012-10" db="EMBL/GenBank/DDBJ databases">
        <authorList>
            <person name="Genoscope - CEA"/>
        </authorList>
    </citation>
    <scope>NUCLEOTIDE SEQUENCE [LARGE SCALE GENOMIC DNA]</scope>
    <source>
        <strain evidence="4">AM13 / DSM 14728</strain>
    </source>
</reference>
<dbReference type="InterPro" id="IPR036591">
    <property type="entry name" value="YggU-like_sf"/>
</dbReference>
<dbReference type="Proteomes" id="UP000010808">
    <property type="component" value="Chromosome"/>
</dbReference>
<gene>
    <name evidence="3" type="ORF">DESAM_22540</name>
</gene>
<dbReference type="InterPro" id="IPR003746">
    <property type="entry name" value="DUF167"/>
</dbReference>
<dbReference type="PATRIC" id="fig|1121451.3.peg.2753"/>
<protein>
    <recommendedName>
        <fullName evidence="2">UPF0235 protein DESAM_22540</fullName>
    </recommendedName>
</protein>
<dbReference type="PANTHER" id="PTHR47817:SF2">
    <property type="entry name" value="OS04G0686300 PROTEIN"/>
    <property type="match status" value="1"/>
</dbReference>
<dbReference type="KEGG" id="dhy:DESAM_22540"/>
<evidence type="ECO:0000256" key="2">
    <source>
        <dbReference type="HAMAP-Rule" id="MF_00634"/>
    </source>
</evidence>
<dbReference type="RefSeq" id="WP_015337405.1">
    <property type="nucleotide sequence ID" value="NC_020055.1"/>
</dbReference>
<evidence type="ECO:0000313" key="4">
    <source>
        <dbReference type="Proteomes" id="UP000010808"/>
    </source>
</evidence>
<sequence length="106" mass="11568">MSIVITELPSYIRPCGSRSWKLSVWVQPGARTEGVTGEYQGSVRVRINAPAVDNKANKALARFVAARLGLKNRNISIASGQTNRKKVLLVESDVEPHWDGIIPTGV</sequence>
<dbReference type="HOGENOM" id="CLU_130694_6_2_7"/>
<comment type="similarity">
    <text evidence="1 2">Belongs to the UPF0235 family.</text>
</comment>
<dbReference type="EMBL" id="FO203522">
    <property type="protein sequence ID" value="CCO24807.1"/>
    <property type="molecule type" value="Genomic_DNA"/>
</dbReference>
<name>L0RF21_9BACT</name>
<evidence type="ECO:0000256" key="1">
    <source>
        <dbReference type="ARBA" id="ARBA00010364"/>
    </source>
</evidence>
<evidence type="ECO:0000313" key="3">
    <source>
        <dbReference type="EMBL" id="CCO24807.1"/>
    </source>
</evidence>
<organism evidence="3 4">
    <name type="scientific">Maridesulfovibrio hydrothermalis AM13 = DSM 14728</name>
    <dbReference type="NCBI Taxonomy" id="1121451"/>
    <lineage>
        <taxon>Bacteria</taxon>
        <taxon>Pseudomonadati</taxon>
        <taxon>Thermodesulfobacteriota</taxon>
        <taxon>Desulfovibrionia</taxon>
        <taxon>Desulfovibrionales</taxon>
        <taxon>Desulfovibrionaceae</taxon>
        <taxon>Maridesulfovibrio</taxon>
    </lineage>
</organism>
<dbReference type="SUPFAM" id="SSF69786">
    <property type="entry name" value="YggU-like"/>
    <property type="match status" value="1"/>
</dbReference>
<keyword evidence="4" id="KW-1185">Reference proteome</keyword>
<dbReference type="eggNOG" id="COG1872">
    <property type="taxonomic scope" value="Bacteria"/>
</dbReference>
<dbReference type="AlphaFoldDB" id="L0RF21"/>
<accession>L0RF21</accession>
<dbReference type="HAMAP" id="MF_00634">
    <property type="entry name" value="UPF0235"/>
    <property type="match status" value="1"/>
</dbReference>
<dbReference type="Gene3D" id="3.30.1200.10">
    <property type="entry name" value="YggU-like"/>
    <property type="match status" value="1"/>
</dbReference>
<dbReference type="NCBIfam" id="TIGR00251">
    <property type="entry name" value="DUF167 family protein"/>
    <property type="match status" value="1"/>
</dbReference>
<dbReference type="OrthoDB" id="9800587at2"/>
<dbReference type="STRING" id="1121451.DESAM_22540"/>
<proteinExistence type="inferred from homology"/>